<keyword evidence="1" id="KW-0547">Nucleotide-binding</keyword>
<sequence>MEVVEKVLSLAHIIYTQYEQVKCCKHQCRRLVDRIHILMKPVEILRAQPPKQISSQVEETLQKLLETLQKAQELVKKYTQTSWLQKFLKANNVVEEFTQVNACLGDAAQGLSLLLQAEQKQFFLEAFRRDTCSQEDRQDTEADKALLEELLARSKETKDAVDNVHDDVRHVRTKVYDVGSKIEEVQQMMKELQDAVMKKDNAVQREEVVEIKEEDLTKTPWTFLMESKSHTLYKGEYFKYPVAIKVFKNPVITCTEKVREIFRKEIETMKKFESPNILRMYGICINESGSNPRFSIVMEFCEKGTLRDVLTRKPQLPWETRIRMALDAARGLYR</sequence>
<dbReference type="Gene3D" id="1.20.930.20">
    <property type="entry name" value="Adaptor protein Cbl, N-terminal domain"/>
    <property type="match status" value="1"/>
</dbReference>
<dbReference type="Proteomes" id="UP000694393">
    <property type="component" value="Unplaced"/>
</dbReference>
<reference evidence="5" key="1">
    <citation type="submission" date="2025-08" db="UniProtKB">
        <authorList>
            <consortium name="Ensembl"/>
        </authorList>
    </citation>
    <scope>IDENTIFICATION</scope>
</reference>
<keyword evidence="6" id="KW-1185">Reference proteome</keyword>
<dbReference type="InterPro" id="IPR001245">
    <property type="entry name" value="Ser-Thr/Tyr_kinase_cat_dom"/>
</dbReference>
<dbReference type="GO" id="GO:0005524">
    <property type="term" value="F:ATP binding"/>
    <property type="evidence" value="ECO:0007669"/>
    <property type="project" value="UniProtKB-KW"/>
</dbReference>
<evidence type="ECO:0000256" key="1">
    <source>
        <dbReference type="ARBA" id="ARBA00022741"/>
    </source>
</evidence>
<reference evidence="5" key="2">
    <citation type="submission" date="2025-09" db="UniProtKB">
        <authorList>
            <consortium name="Ensembl"/>
        </authorList>
    </citation>
    <scope>IDENTIFICATION</scope>
</reference>
<evidence type="ECO:0000256" key="2">
    <source>
        <dbReference type="ARBA" id="ARBA00022840"/>
    </source>
</evidence>
<dbReference type="SUPFAM" id="SSF56112">
    <property type="entry name" value="Protein kinase-like (PK-like)"/>
    <property type="match status" value="1"/>
</dbReference>
<dbReference type="InterPro" id="IPR054000">
    <property type="entry name" value="MLKL_N"/>
</dbReference>
<evidence type="ECO:0000256" key="3">
    <source>
        <dbReference type="SAM" id="Coils"/>
    </source>
</evidence>
<dbReference type="CDD" id="cd21037">
    <property type="entry name" value="MLKL_NTD"/>
    <property type="match status" value="1"/>
</dbReference>
<dbReference type="InterPro" id="IPR000719">
    <property type="entry name" value="Prot_kinase_dom"/>
</dbReference>
<dbReference type="Pfam" id="PF22215">
    <property type="entry name" value="MLKL_N"/>
    <property type="match status" value="1"/>
</dbReference>
<dbReference type="InterPro" id="IPR051681">
    <property type="entry name" value="Ser/Thr_Kinases-Pseudokinases"/>
</dbReference>
<dbReference type="Ensembl" id="ENSPCET00000005732.1">
    <property type="protein sequence ID" value="ENSPCEP00000005529.1"/>
    <property type="gene ID" value="ENSPCEG00000004517.1"/>
</dbReference>
<dbReference type="GO" id="GO:0097527">
    <property type="term" value="P:necroptotic signaling pathway"/>
    <property type="evidence" value="ECO:0007669"/>
    <property type="project" value="TreeGrafter"/>
</dbReference>
<feature type="coiled-coil region" evidence="3">
    <location>
        <begin position="54"/>
        <end position="81"/>
    </location>
</feature>
<accession>A0A8C8RGU5</accession>
<evidence type="ECO:0000259" key="4">
    <source>
        <dbReference type="PROSITE" id="PS50011"/>
    </source>
</evidence>
<dbReference type="PANTHER" id="PTHR44329:SF298">
    <property type="entry name" value="MIXED LINEAGE KINASE DOMAIN-LIKE PROTEIN"/>
    <property type="match status" value="1"/>
</dbReference>
<dbReference type="InterPro" id="IPR036537">
    <property type="entry name" value="Adaptor_Cbl_N_dom_sf"/>
</dbReference>
<dbReference type="GO" id="GO:0004672">
    <property type="term" value="F:protein kinase activity"/>
    <property type="evidence" value="ECO:0007669"/>
    <property type="project" value="InterPro"/>
</dbReference>
<keyword evidence="2" id="KW-0067">ATP-binding</keyword>
<dbReference type="GO" id="GO:0007166">
    <property type="term" value="P:cell surface receptor signaling pathway"/>
    <property type="evidence" value="ECO:0007669"/>
    <property type="project" value="InterPro"/>
</dbReference>
<dbReference type="AlphaFoldDB" id="A0A8C8RGU5"/>
<dbReference type="PROSITE" id="PS50011">
    <property type="entry name" value="PROTEIN_KINASE_DOM"/>
    <property type="match status" value="1"/>
</dbReference>
<dbReference type="InterPro" id="IPR011009">
    <property type="entry name" value="Kinase-like_dom_sf"/>
</dbReference>
<name>A0A8C8RGU5_9SAUR</name>
<evidence type="ECO:0000313" key="5">
    <source>
        <dbReference type="Ensembl" id="ENSPCEP00000005529.1"/>
    </source>
</evidence>
<dbReference type="FunFam" id="3.30.200.20:FF:000437">
    <property type="entry name" value="Mixed lineage kinase domain-like pseudokinase"/>
    <property type="match status" value="1"/>
</dbReference>
<keyword evidence="3" id="KW-0175">Coiled coil</keyword>
<organism evidence="5 6">
    <name type="scientific">Pelusios castaneus</name>
    <name type="common">West African mud turtle</name>
    <dbReference type="NCBI Taxonomy" id="367368"/>
    <lineage>
        <taxon>Eukaryota</taxon>
        <taxon>Metazoa</taxon>
        <taxon>Chordata</taxon>
        <taxon>Craniata</taxon>
        <taxon>Vertebrata</taxon>
        <taxon>Euteleostomi</taxon>
        <taxon>Archelosauria</taxon>
        <taxon>Testudinata</taxon>
        <taxon>Testudines</taxon>
        <taxon>Pleurodira</taxon>
        <taxon>Pelomedusidae</taxon>
        <taxon>Pelusios</taxon>
    </lineage>
</organism>
<dbReference type="PANTHER" id="PTHR44329">
    <property type="entry name" value="SERINE/THREONINE-PROTEIN KINASE TNNI3K-RELATED"/>
    <property type="match status" value="1"/>
</dbReference>
<feature type="domain" description="Protein kinase" evidence="4">
    <location>
        <begin position="218"/>
        <end position="334"/>
    </location>
</feature>
<dbReference type="Gene3D" id="3.30.200.20">
    <property type="entry name" value="Phosphorylase Kinase, domain 1"/>
    <property type="match status" value="1"/>
</dbReference>
<protein>
    <recommendedName>
        <fullName evidence="4">Protein kinase domain-containing protein</fullName>
    </recommendedName>
</protein>
<evidence type="ECO:0000313" key="6">
    <source>
        <dbReference type="Proteomes" id="UP000694393"/>
    </source>
</evidence>
<dbReference type="Pfam" id="PF07714">
    <property type="entry name" value="PK_Tyr_Ser-Thr"/>
    <property type="match status" value="1"/>
</dbReference>
<dbReference type="InterPro" id="IPR059179">
    <property type="entry name" value="MLKL-like_MCAfunc"/>
</dbReference>
<proteinExistence type="predicted"/>